<name>A0A2S4PQI3_9PEZI</name>
<dbReference type="Proteomes" id="UP000237438">
    <property type="component" value="Unassembled WGS sequence"/>
</dbReference>
<proteinExistence type="predicted"/>
<keyword evidence="3" id="KW-1185">Reference proteome</keyword>
<reference evidence="2 3" key="1">
    <citation type="submission" date="2017-10" db="EMBL/GenBank/DDBJ databases">
        <title>Development of genomic resources for the powdery mildew, Erysiphe pulchra.</title>
        <authorList>
            <person name="Wadl P.A."/>
            <person name="Mack B.M."/>
            <person name="Moore G."/>
            <person name="Beltz S.B."/>
        </authorList>
    </citation>
    <scope>NUCLEOTIDE SEQUENCE [LARGE SCALE GENOMIC DNA]</scope>
    <source>
        <strain evidence="2">Cflorida</strain>
    </source>
</reference>
<sequence length="464" mass="53243">MPIVDLFISWILLSYVVSTHTVLDRRELKENGYNCGDAFFTDQMVHDALMHVVSDQGRKEILPYSGPLYSQFTHYVTWPILPMGLRLGPTEYLWHKSTYQIVFDRNGIIIDLIVRLANNQFAKCWRVESQRSEASIYSVEGSNGYKCGSEFIPDITIAKCVSFAGKYLGGDNYYPLKYEGELYSEDLGYEIWPIYYRHLKIHRYPNSQGGPFFIVIDSNGQLKDVIARTSKKNYIRCMRARKVHPAPSTDELSRVFAIPPRHGYVCKGIFFDNQKLQLASQLAQKTGATKRLKKFPKFYEGAPFNSPCLLWPIKTNGESYRTGGASKYRLVLTLDFQIKCVAMVSDEKIVPCESTSISGGYQDYNSYRCFFDVFSHEELASAAEIACNKMVQPQKLAYPTPYQGFKFDIEGPYLIYPIKKNRFTFYSGQHRLVINTVCQIAGVLTVDPKTREFIKCSVERPEVW</sequence>
<evidence type="ECO:0000313" key="3">
    <source>
        <dbReference type="Proteomes" id="UP000237438"/>
    </source>
</evidence>
<evidence type="ECO:0000313" key="2">
    <source>
        <dbReference type="EMBL" id="POS84295.1"/>
    </source>
</evidence>
<feature type="signal peptide" evidence="1">
    <location>
        <begin position="1"/>
        <end position="18"/>
    </location>
</feature>
<accession>A0A2S4PQI3</accession>
<comment type="caution">
    <text evidence="2">The sequence shown here is derived from an EMBL/GenBank/DDBJ whole genome shotgun (WGS) entry which is preliminary data.</text>
</comment>
<keyword evidence="1" id="KW-0732">Signal</keyword>
<dbReference type="EMBL" id="PEDP01001083">
    <property type="protein sequence ID" value="POS84295.1"/>
    <property type="molecule type" value="Genomic_DNA"/>
</dbReference>
<gene>
    <name evidence="2" type="ORF">EPUL_003417</name>
</gene>
<organism evidence="2 3">
    <name type="scientific">Erysiphe pulchra</name>
    <dbReference type="NCBI Taxonomy" id="225359"/>
    <lineage>
        <taxon>Eukaryota</taxon>
        <taxon>Fungi</taxon>
        <taxon>Dikarya</taxon>
        <taxon>Ascomycota</taxon>
        <taxon>Pezizomycotina</taxon>
        <taxon>Leotiomycetes</taxon>
        <taxon>Erysiphales</taxon>
        <taxon>Erysiphaceae</taxon>
        <taxon>Erysiphe</taxon>
    </lineage>
</organism>
<dbReference type="Gene3D" id="3.10.450.30">
    <property type="entry name" value="Microbial ribonucleases"/>
    <property type="match status" value="1"/>
</dbReference>
<protein>
    <submittedName>
        <fullName evidence="2">Uncharacterized protein</fullName>
    </submittedName>
</protein>
<feature type="chain" id="PRO_5015498665" evidence="1">
    <location>
        <begin position="19"/>
        <end position="464"/>
    </location>
</feature>
<dbReference type="OrthoDB" id="5425539at2759"/>
<evidence type="ECO:0000256" key="1">
    <source>
        <dbReference type="SAM" id="SignalP"/>
    </source>
</evidence>
<dbReference type="AlphaFoldDB" id="A0A2S4PQI3"/>